<reference evidence="1" key="1">
    <citation type="journal article" date="2014" name="Front. Microbiol.">
        <title>High frequency of phylogenetically diverse reductive dehalogenase-homologous genes in deep subseafloor sedimentary metagenomes.</title>
        <authorList>
            <person name="Kawai M."/>
            <person name="Futagami T."/>
            <person name="Toyoda A."/>
            <person name="Takaki Y."/>
            <person name="Nishi S."/>
            <person name="Hori S."/>
            <person name="Arai W."/>
            <person name="Tsubouchi T."/>
            <person name="Morono Y."/>
            <person name="Uchiyama I."/>
            <person name="Ito T."/>
            <person name="Fujiyama A."/>
            <person name="Inagaki F."/>
            <person name="Takami H."/>
        </authorList>
    </citation>
    <scope>NUCLEOTIDE SEQUENCE</scope>
    <source>
        <strain evidence="1">Expedition CK06-06</strain>
    </source>
</reference>
<dbReference type="InterPro" id="IPR029063">
    <property type="entry name" value="SAM-dependent_MTases_sf"/>
</dbReference>
<feature type="non-terminal residue" evidence="1">
    <location>
        <position position="1"/>
    </location>
</feature>
<gene>
    <name evidence="1" type="ORF">S01H1_16658</name>
</gene>
<comment type="caution">
    <text evidence="1">The sequence shown here is derived from an EMBL/GenBank/DDBJ whole genome shotgun (WGS) entry which is preliminary data.</text>
</comment>
<dbReference type="EMBL" id="BARS01008773">
    <property type="protein sequence ID" value="GAF67256.1"/>
    <property type="molecule type" value="Genomic_DNA"/>
</dbReference>
<evidence type="ECO:0000313" key="1">
    <source>
        <dbReference type="EMBL" id="GAF67256.1"/>
    </source>
</evidence>
<dbReference type="Gene3D" id="3.40.50.150">
    <property type="entry name" value="Vaccinia Virus protein VP39"/>
    <property type="match status" value="1"/>
</dbReference>
<name>X0RW42_9ZZZZ</name>
<sequence length="141" mass="16356">NYFGFDTFRGLEEKYLNENERRAGRMDHNIHYYKRDCFENAKENLSEFDRVHLIRGAIPDTLENIEIDKVCFLAIDMNNAAPEIAAANFFWHRLVPGATVLLDDYAYVGYDEQNKAFDRFAKEKGIEILSLPTGQGLFIKP</sequence>
<organism evidence="1">
    <name type="scientific">marine sediment metagenome</name>
    <dbReference type="NCBI Taxonomy" id="412755"/>
    <lineage>
        <taxon>unclassified sequences</taxon>
        <taxon>metagenomes</taxon>
        <taxon>ecological metagenomes</taxon>
    </lineage>
</organism>
<dbReference type="AlphaFoldDB" id="X0RW42"/>
<protein>
    <recommendedName>
        <fullName evidence="2">Methyltransferase</fullName>
    </recommendedName>
</protein>
<dbReference type="Pfam" id="PF05711">
    <property type="entry name" value="TylF"/>
    <property type="match status" value="1"/>
</dbReference>
<proteinExistence type="predicted"/>
<dbReference type="InterPro" id="IPR008884">
    <property type="entry name" value="TylF_MeTrfase"/>
</dbReference>
<evidence type="ECO:0008006" key="2">
    <source>
        <dbReference type="Google" id="ProtNLM"/>
    </source>
</evidence>
<accession>X0RW42</accession>